<proteinExistence type="predicted"/>
<dbReference type="Gramene" id="mRNA:HanXRQr2_Chr10g0448791">
    <property type="protein sequence ID" value="mRNA:HanXRQr2_Chr10g0448791"/>
    <property type="gene ID" value="HanXRQr2_Chr10g0448791"/>
</dbReference>
<comment type="caution">
    <text evidence="1">The sequence shown here is derived from an EMBL/GenBank/DDBJ whole genome shotgun (WGS) entry which is preliminary data.</text>
</comment>
<evidence type="ECO:0000313" key="1">
    <source>
        <dbReference type="EMBL" id="KAF5787080.1"/>
    </source>
</evidence>
<keyword evidence="2" id="KW-1185">Reference proteome</keyword>
<reference evidence="1" key="2">
    <citation type="submission" date="2020-06" db="EMBL/GenBank/DDBJ databases">
        <title>Helianthus annuus Genome sequencing and assembly Release 2.</title>
        <authorList>
            <person name="Gouzy J."/>
            <person name="Langlade N."/>
            <person name="Munos S."/>
        </authorList>
    </citation>
    <scope>NUCLEOTIDE SEQUENCE</scope>
    <source>
        <tissue evidence="1">Leaves</tissue>
    </source>
</reference>
<protein>
    <submittedName>
        <fullName evidence="1">Uncharacterized protein</fullName>
    </submittedName>
</protein>
<gene>
    <name evidence="1" type="ORF">HanXRQr2_Chr10g0448791</name>
</gene>
<reference evidence="1" key="1">
    <citation type="journal article" date="2017" name="Nature">
        <title>The sunflower genome provides insights into oil metabolism, flowering and Asterid evolution.</title>
        <authorList>
            <person name="Badouin H."/>
            <person name="Gouzy J."/>
            <person name="Grassa C.J."/>
            <person name="Murat F."/>
            <person name="Staton S.E."/>
            <person name="Cottret L."/>
            <person name="Lelandais-Briere C."/>
            <person name="Owens G.L."/>
            <person name="Carrere S."/>
            <person name="Mayjonade B."/>
            <person name="Legrand L."/>
            <person name="Gill N."/>
            <person name="Kane N.C."/>
            <person name="Bowers J.E."/>
            <person name="Hubner S."/>
            <person name="Bellec A."/>
            <person name="Berard A."/>
            <person name="Berges H."/>
            <person name="Blanchet N."/>
            <person name="Boniface M.C."/>
            <person name="Brunel D."/>
            <person name="Catrice O."/>
            <person name="Chaidir N."/>
            <person name="Claudel C."/>
            <person name="Donnadieu C."/>
            <person name="Faraut T."/>
            <person name="Fievet G."/>
            <person name="Helmstetter N."/>
            <person name="King M."/>
            <person name="Knapp S.J."/>
            <person name="Lai Z."/>
            <person name="Le Paslier M.C."/>
            <person name="Lippi Y."/>
            <person name="Lorenzon L."/>
            <person name="Mandel J.R."/>
            <person name="Marage G."/>
            <person name="Marchand G."/>
            <person name="Marquand E."/>
            <person name="Bret-Mestries E."/>
            <person name="Morien E."/>
            <person name="Nambeesan S."/>
            <person name="Nguyen T."/>
            <person name="Pegot-Espagnet P."/>
            <person name="Pouilly N."/>
            <person name="Raftis F."/>
            <person name="Sallet E."/>
            <person name="Schiex T."/>
            <person name="Thomas J."/>
            <person name="Vandecasteele C."/>
            <person name="Vares D."/>
            <person name="Vear F."/>
            <person name="Vautrin S."/>
            <person name="Crespi M."/>
            <person name="Mangin B."/>
            <person name="Burke J.M."/>
            <person name="Salse J."/>
            <person name="Munos S."/>
            <person name="Vincourt P."/>
            <person name="Rieseberg L.H."/>
            <person name="Langlade N.B."/>
        </authorList>
    </citation>
    <scope>NUCLEOTIDE SEQUENCE</scope>
    <source>
        <tissue evidence="1">Leaves</tissue>
    </source>
</reference>
<dbReference type="Proteomes" id="UP000215914">
    <property type="component" value="Unassembled WGS sequence"/>
</dbReference>
<dbReference type="EMBL" id="MNCJ02000325">
    <property type="protein sequence ID" value="KAF5787080.1"/>
    <property type="molecule type" value="Genomic_DNA"/>
</dbReference>
<accession>A0A9K3HZC0</accession>
<evidence type="ECO:0000313" key="2">
    <source>
        <dbReference type="Proteomes" id="UP000215914"/>
    </source>
</evidence>
<organism evidence="1 2">
    <name type="scientific">Helianthus annuus</name>
    <name type="common">Common sunflower</name>
    <dbReference type="NCBI Taxonomy" id="4232"/>
    <lineage>
        <taxon>Eukaryota</taxon>
        <taxon>Viridiplantae</taxon>
        <taxon>Streptophyta</taxon>
        <taxon>Embryophyta</taxon>
        <taxon>Tracheophyta</taxon>
        <taxon>Spermatophyta</taxon>
        <taxon>Magnoliopsida</taxon>
        <taxon>eudicotyledons</taxon>
        <taxon>Gunneridae</taxon>
        <taxon>Pentapetalae</taxon>
        <taxon>asterids</taxon>
        <taxon>campanulids</taxon>
        <taxon>Asterales</taxon>
        <taxon>Asteraceae</taxon>
        <taxon>Asteroideae</taxon>
        <taxon>Heliantheae alliance</taxon>
        <taxon>Heliantheae</taxon>
        <taxon>Helianthus</taxon>
    </lineage>
</organism>
<name>A0A9K3HZC0_HELAN</name>
<dbReference type="AlphaFoldDB" id="A0A9K3HZC0"/>
<sequence>METPYTYATKIFYRWASLWLSSPIFGLGEEDCGNCRLRKCVSDMNELYLFRKKDVGCDCVNLHL</sequence>